<proteinExistence type="predicted"/>
<evidence type="ECO:0000313" key="3">
    <source>
        <dbReference type="Proteomes" id="UP000237631"/>
    </source>
</evidence>
<protein>
    <submittedName>
        <fullName evidence="2">Uncharacterized protein</fullName>
    </submittedName>
</protein>
<dbReference type="EMBL" id="PNEN01000516">
    <property type="protein sequence ID" value="PPJ56562.1"/>
    <property type="molecule type" value="Genomic_DNA"/>
</dbReference>
<accession>A0A2S6C9Z1</accession>
<reference evidence="3" key="1">
    <citation type="journal article" date="2017" name="bioRxiv">
        <title>Conservation of a gene cluster reveals novel cercosporin biosynthetic mechanisms and extends production to the genus Colletotrichum.</title>
        <authorList>
            <person name="de Jonge R."/>
            <person name="Ebert M.K."/>
            <person name="Huitt-Roehl C.R."/>
            <person name="Pal P."/>
            <person name="Suttle J.C."/>
            <person name="Spanner R.E."/>
            <person name="Neubauer J.D."/>
            <person name="Jurick W.M.II."/>
            <person name="Stott K.A."/>
            <person name="Secor G.A."/>
            <person name="Thomma B.P.H.J."/>
            <person name="Van de Peer Y."/>
            <person name="Townsend C.A."/>
            <person name="Bolton M.D."/>
        </authorList>
    </citation>
    <scope>NUCLEOTIDE SEQUENCE [LARGE SCALE GENOMIC DNA]</scope>
    <source>
        <strain evidence="3">CBS538.71</strain>
    </source>
</reference>
<dbReference type="OrthoDB" id="3644752at2759"/>
<dbReference type="AlphaFoldDB" id="A0A2S6C9Z1"/>
<evidence type="ECO:0000313" key="2">
    <source>
        <dbReference type="EMBL" id="PPJ56562.1"/>
    </source>
</evidence>
<sequence>MSTTPFKNTTSSSPEQGTTIATEKPAQHSPKSIEPPTDIAQFMVEHSDDEEDPMTMGRIGLGQDRWEDLNEENDEPAHSSPTPAKVSNAEEEFEMIDIPDSKDMAYIHEQHVRAMMHHRVPDYPIPPHHASPIGLDDGGREGQLRRYNLFIEECYPDFAGSTLLLKRAMEDDLQDAPRHGSPNRYLRITHIKGQTLEVHKEDWKPCDRTCPARKKTFLEKLTIASGKLFGMR</sequence>
<name>A0A2S6C9Z1_9PEZI</name>
<organism evidence="2 3">
    <name type="scientific">Cercospora berteroae</name>
    <dbReference type="NCBI Taxonomy" id="357750"/>
    <lineage>
        <taxon>Eukaryota</taxon>
        <taxon>Fungi</taxon>
        <taxon>Dikarya</taxon>
        <taxon>Ascomycota</taxon>
        <taxon>Pezizomycotina</taxon>
        <taxon>Dothideomycetes</taxon>
        <taxon>Dothideomycetidae</taxon>
        <taxon>Mycosphaerellales</taxon>
        <taxon>Mycosphaerellaceae</taxon>
        <taxon>Cercospora</taxon>
    </lineage>
</organism>
<gene>
    <name evidence="2" type="ORF">CBER1_03918</name>
</gene>
<evidence type="ECO:0000256" key="1">
    <source>
        <dbReference type="SAM" id="MobiDB-lite"/>
    </source>
</evidence>
<dbReference type="Proteomes" id="UP000237631">
    <property type="component" value="Unassembled WGS sequence"/>
</dbReference>
<keyword evidence="3" id="KW-1185">Reference proteome</keyword>
<feature type="region of interest" description="Disordered" evidence="1">
    <location>
        <begin position="1"/>
        <end position="88"/>
    </location>
</feature>
<comment type="caution">
    <text evidence="2">The sequence shown here is derived from an EMBL/GenBank/DDBJ whole genome shotgun (WGS) entry which is preliminary data.</text>
</comment>
<feature type="compositionally biased region" description="Polar residues" evidence="1">
    <location>
        <begin position="1"/>
        <end position="21"/>
    </location>
</feature>